<reference evidence="7 8" key="1">
    <citation type="submission" date="2024-11" db="EMBL/GenBank/DDBJ databases">
        <title>A near-complete genome assembly of Cinchona calisaya.</title>
        <authorList>
            <person name="Lian D.C."/>
            <person name="Zhao X.W."/>
            <person name="Wei L."/>
        </authorList>
    </citation>
    <scope>NUCLEOTIDE SEQUENCE [LARGE SCALE GENOMIC DNA]</scope>
    <source>
        <tissue evidence="7">Nenye</tissue>
    </source>
</reference>
<dbReference type="EMBL" id="JBJUIK010000014">
    <property type="protein sequence ID" value="KAL3504802.1"/>
    <property type="molecule type" value="Genomic_DNA"/>
</dbReference>
<evidence type="ECO:0000256" key="5">
    <source>
        <dbReference type="ARBA" id="ARBA00023136"/>
    </source>
</evidence>
<comment type="caution">
    <text evidence="7">The sequence shown here is derived from an EMBL/GenBank/DDBJ whole genome shotgun (WGS) entry which is preliminary data.</text>
</comment>
<evidence type="ECO:0000256" key="6">
    <source>
        <dbReference type="RuleBase" id="RU004914"/>
    </source>
</evidence>
<dbReference type="Pfam" id="PF01554">
    <property type="entry name" value="MatE"/>
    <property type="match status" value="2"/>
</dbReference>
<dbReference type="InterPro" id="IPR002528">
    <property type="entry name" value="MATE_fam"/>
</dbReference>
<keyword evidence="4 6" id="KW-1133">Transmembrane helix</keyword>
<feature type="transmembrane region" description="Helical" evidence="6">
    <location>
        <begin position="390"/>
        <end position="412"/>
    </location>
</feature>
<dbReference type="Proteomes" id="UP001630127">
    <property type="component" value="Unassembled WGS sequence"/>
</dbReference>
<dbReference type="NCBIfam" id="TIGR00797">
    <property type="entry name" value="matE"/>
    <property type="match status" value="1"/>
</dbReference>
<gene>
    <name evidence="7" type="ORF">ACH5RR_034643</name>
</gene>
<feature type="transmembrane region" description="Helical" evidence="6">
    <location>
        <begin position="168"/>
        <end position="185"/>
    </location>
</feature>
<proteinExistence type="inferred from homology"/>
<feature type="transmembrane region" description="Helical" evidence="6">
    <location>
        <begin position="197"/>
        <end position="218"/>
    </location>
</feature>
<protein>
    <recommendedName>
        <fullName evidence="6">Protein DETOXIFICATION</fullName>
    </recommendedName>
    <alternativeName>
        <fullName evidence="6">Multidrug and toxic compound extrusion protein</fullName>
    </alternativeName>
</protein>
<feature type="transmembrane region" description="Helical" evidence="6">
    <location>
        <begin position="449"/>
        <end position="471"/>
    </location>
</feature>
<dbReference type="InterPro" id="IPR045069">
    <property type="entry name" value="MATE_euk"/>
</dbReference>
<evidence type="ECO:0000256" key="4">
    <source>
        <dbReference type="ARBA" id="ARBA00022989"/>
    </source>
</evidence>
<keyword evidence="8" id="KW-1185">Reference proteome</keyword>
<comment type="similarity">
    <text evidence="2 6">Belongs to the multi antimicrobial extrusion (MATE) (TC 2.A.66.1) family.</text>
</comment>
<dbReference type="AlphaFoldDB" id="A0ABD2YEL0"/>
<evidence type="ECO:0000256" key="1">
    <source>
        <dbReference type="ARBA" id="ARBA00004141"/>
    </source>
</evidence>
<feature type="transmembrane region" description="Helical" evidence="6">
    <location>
        <begin position="224"/>
        <end position="248"/>
    </location>
</feature>
<evidence type="ECO:0000256" key="3">
    <source>
        <dbReference type="ARBA" id="ARBA00022692"/>
    </source>
</evidence>
<keyword evidence="5 6" id="KW-0472">Membrane</keyword>
<keyword evidence="3 6" id="KW-0812">Transmembrane</keyword>
<comment type="caution">
    <text evidence="6">Lacks conserved residue(s) required for the propagation of feature annotation.</text>
</comment>
<evidence type="ECO:0000313" key="7">
    <source>
        <dbReference type="EMBL" id="KAL3504802.1"/>
    </source>
</evidence>
<feature type="transmembrane region" description="Helical" evidence="6">
    <location>
        <begin position="131"/>
        <end position="148"/>
    </location>
</feature>
<evidence type="ECO:0000256" key="2">
    <source>
        <dbReference type="ARBA" id="ARBA00010199"/>
    </source>
</evidence>
<evidence type="ECO:0000313" key="8">
    <source>
        <dbReference type="Proteomes" id="UP001630127"/>
    </source>
</evidence>
<name>A0ABD2YEL0_9GENT</name>
<comment type="subcellular location">
    <subcellularLocation>
        <location evidence="1">Membrane</location>
        <topology evidence="1">Multi-pass membrane protein</topology>
    </subcellularLocation>
</comment>
<dbReference type="GO" id="GO:0016020">
    <property type="term" value="C:membrane"/>
    <property type="evidence" value="ECO:0007669"/>
    <property type="project" value="UniProtKB-SubCell"/>
</dbReference>
<feature type="transmembrane region" description="Helical" evidence="6">
    <location>
        <begin position="87"/>
        <end position="110"/>
    </location>
</feature>
<feature type="transmembrane region" description="Helical" evidence="6">
    <location>
        <begin position="346"/>
        <end position="370"/>
    </location>
</feature>
<sequence length="498" mass="54526">MDSVNSNELIQPLLQNSATNINALVKHKAVQGSEQQDLNTRAWIETKKLWHIVGPSIFSRVASYSMNVVTQAFAGHLGEVELASVSIANTVIVGFNFGFLLGMASALETLCGQAFGAKRYNLLGIYMQRSWIVLCLCSFMLLPLYVYATPVLKVLGQPDDVAEQSGQLALWFIPMHFSFAFQCPLQRFLQSQLKTGVLMWVSLSAFVIHVVISWLFVFQFEMGVIGAAIALDISWWVLVLGMLGYTVWGGCPQTWTGFSMQAFSGLWDFTRLSAAAGVMLCLENWYYRILILMTGNLKNATIAVDALSVCMSINGWEMMIPLAFFAATGVRVANELGAGNWKAAKFAAKVAVIQSTIIGIVFCALVLLLHNQIAYIFSSSSQVIGAVNKFSYLLAFTILLNSVQPVLSGVAVGSGWQAWVAYVNLTCYYLIGIPIGIVLGWFLDFGVEGIWGGMIFGGTAIQTGILAIITIHRNWEKEAENASTNIRKLSSPIPDLLS</sequence>
<accession>A0ABD2YEL0</accession>
<organism evidence="7 8">
    <name type="scientific">Cinchona calisaya</name>
    <dbReference type="NCBI Taxonomy" id="153742"/>
    <lineage>
        <taxon>Eukaryota</taxon>
        <taxon>Viridiplantae</taxon>
        <taxon>Streptophyta</taxon>
        <taxon>Embryophyta</taxon>
        <taxon>Tracheophyta</taxon>
        <taxon>Spermatophyta</taxon>
        <taxon>Magnoliopsida</taxon>
        <taxon>eudicotyledons</taxon>
        <taxon>Gunneridae</taxon>
        <taxon>Pentapetalae</taxon>
        <taxon>asterids</taxon>
        <taxon>lamiids</taxon>
        <taxon>Gentianales</taxon>
        <taxon>Rubiaceae</taxon>
        <taxon>Cinchonoideae</taxon>
        <taxon>Cinchoneae</taxon>
        <taxon>Cinchona</taxon>
    </lineage>
</organism>
<feature type="transmembrane region" description="Helical" evidence="6">
    <location>
        <begin position="419"/>
        <end position="443"/>
    </location>
</feature>
<dbReference type="PANTHER" id="PTHR11206">
    <property type="entry name" value="MULTIDRUG RESISTANCE PROTEIN"/>
    <property type="match status" value="1"/>
</dbReference>
<dbReference type="CDD" id="cd13132">
    <property type="entry name" value="MATE_eukaryotic"/>
    <property type="match status" value="1"/>
</dbReference>